<organism evidence="2 3">
    <name type="scientific">Pichia membranifaciens NRRL Y-2026</name>
    <dbReference type="NCBI Taxonomy" id="763406"/>
    <lineage>
        <taxon>Eukaryota</taxon>
        <taxon>Fungi</taxon>
        <taxon>Dikarya</taxon>
        <taxon>Ascomycota</taxon>
        <taxon>Saccharomycotina</taxon>
        <taxon>Pichiomycetes</taxon>
        <taxon>Pichiales</taxon>
        <taxon>Pichiaceae</taxon>
        <taxon>Pichia</taxon>
    </lineage>
</organism>
<dbReference type="GeneID" id="30176441"/>
<keyword evidence="3" id="KW-1185">Reference proteome</keyword>
<dbReference type="RefSeq" id="XP_019018424.1">
    <property type="nucleotide sequence ID" value="XM_019159754.1"/>
</dbReference>
<dbReference type="AlphaFoldDB" id="A0A1E3NMI7"/>
<feature type="compositionally biased region" description="Basic residues" evidence="1">
    <location>
        <begin position="160"/>
        <end position="169"/>
    </location>
</feature>
<feature type="region of interest" description="Disordered" evidence="1">
    <location>
        <begin position="1"/>
        <end position="21"/>
    </location>
</feature>
<name>A0A1E3NMI7_9ASCO</name>
<gene>
    <name evidence="2" type="ORF">PICMEDRAFT_111099</name>
</gene>
<dbReference type="EMBL" id="KV454002">
    <property type="protein sequence ID" value="ODQ47311.1"/>
    <property type="molecule type" value="Genomic_DNA"/>
</dbReference>
<dbReference type="Proteomes" id="UP000094455">
    <property type="component" value="Unassembled WGS sequence"/>
</dbReference>
<reference evidence="2 3" key="1">
    <citation type="journal article" date="2016" name="Proc. Natl. Acad. Sci. U.S.A.">
        <title>Comparative genomics of biotechnologically important yeasts.</title>
        <authorList>
            <person name="Riley R."/>
            <person name="Haridas S."/>
            <person name="Wolfe K.H."/>
            <person name="Lopes M.R."/>
            <person name="Hittinger C.T."/>
            <person name="Goeker M."/>
            <person name="Salamov A.A."/>
            <person name="Wisecaver J.H."/>
            <person name="Long T.M."/>
            <person name="Calvey C.H."/>
            <person name="Aerts A.L."/>
            <person name="Barry K.W."/>
            <person name="Choi C."/>
            <person name="Clum A."/>
            <person name="Coughlan A.Y."/>
            <person name="Deshpande S."/>
            <person name="Douglass A.P."/>
            <person name="Hanson S.J."/>
            <person name="Klenk H.-P."/>
            <person name="LaButti K.M."/>
            <person name="Lapidus A."/>
            <person name="Lindquist E.A."/>
            <person name="Lipzen A.M."/>
            <person name="Meier-Kolthoff J.P."/>
            <person name="Ohm R.A."/>
            <person name="Otillar R.P."/>
            <person name="Pangilinan J.L."/>
            <person name="Peng Y."/>
            <person name="Rokas A."/>
            <person name="Rosa C.A."/>
            <person name="Scheuner C."/>
            <person name="Sibirny A.A."/>
            <person name="Slot J.C."/>
            <person name="Stielow J.B."/>
            <person name="Sun H."/>
            <person name="Kurtzman C.P."/>
            <person name="Blackwell M."/>
            <person name="Grigoriev I.V."/>
            <person name="Jeffries T.W."/>
        </authorList>
    </citation>
    <scope>NUCLEOTIDE SEQUENCE [LARGE SCALE GENOMIC DNA]</scope>
    <source>
        <strain evidence="2 3">NRRL Y-2026</strain>
    </source>
</reference>
<sequence>MGKGVLKKAKAGQEDGAWRREGGDQGRKMVLLVKNGQARAGQGQDRGVGAIWRRRAQGCNCLCPCNGNGNNEPAGVQELFPPLGLPLVCFCSLSVRLAFRHALRRAFRRADELQLGIPWVPPSGAWPVALALSRCPGLLEQLKDEGKRKKKKEQQAGGRTHARWPKRAL</sequence>
<protein>
    <submittedName>
        <fullName evidence="2">Uncharacterized protein</fullName>
    </submittedName>
</protein>
<evidence type="ECO:0000256" key="1">
    <source>
        <dbReference type="SAM" id="MobiDB-lite"/>
    </source>
</evidence>
<proteinExistence type="predicted"/>
<feature type="region of interest" description="Disordered" evidence="1">
    <location>
        <begin position="143"/>
        <end position="169"/>
    </location>
</feature>
<feature type="compositionally biased region" description="Basic residues" evidence="1">
    <location>
        <begin position="1"/>
        <end position="10"/>
    </location>
</feature>
<evidence type="ECO:0000313" key="3">
    <source>
        <dbReference type="Proteomes" id="UP000094455"/>
    </source>
</evidence>
<feature type="compositionally biased region" description="Basic and acidic residues" evidence="1">
    <location>
        <begin position="11"/>
        <end position="21"/>
    </location>
</feature>
<accession>A0A1E3NMI7</accession>
<evidence type="ECO:0000313" key="2">
    <source>
        <dbReference type="EMBL" id="ODQ47311.1"/>
    </source>
</evidence>